<keyword evidence="1" id="KW-0150">Chloroplast</keyword>
<evidence type="ECO:0008006" key="2">
    <source>
        <dbReference type="Google" id="ProtNLM"/>
    </source>
</evidence>
<protein>
    <recommendedName>
        <fullName evidence="2">Reverse transcriptase N-terminal domain-containing protein</fullName>
    </recommendedName>
</protein>
<keyword evidence="1" id="KW-0934">Plastid</keyword>
<sequence length="353" mass="42059">MQVTIQDVTDENLILTQAARYEREQCLFYIQQKIYRASQECNNLMVHSLQKLLMSLTSIRGLATETARLNKWQLAKDNSSTVNEILMFWCLEAEWQAKIKKHHTCRKQYFYLNKASLHSHIISLQNIDLEYLLAKLQSIDWIEQSVSRCFYLQYFAQERRYIPNIFKNSISFKITGLLYTIMQLGIDWNYYTQKFHHQPISMLNKNVIHETYLFNSICKNDTASYRSAKQFFYNSSGLKQELIDTSVSEDSYFRQAIQHMKAQFMHEMAMSLKILFYSKDYLGRYRINCHRLDKITARNTIEIIDIITIYYRTLKLHTCIEKMVKCLFDRLKIWAKKNGRPFNKNILNQLAAI</sequence>
<gene>
    <name evidence="1" type="primary">ORF_3</name>
    <name evidence="1" type="ORF">J0158_100</name>
</gene>
<dbReference type="EMBL" id="LT622868">
    <property type="protein sequence ID" value="SCW22349.1"/>
    <property type="molecule type" value="Genomic_DNA"/>
</dbReference>
<dbReference type="RefSeq" id="YP_009314095.1">
    <property type="nucleotide sequence ID" value="NC_031660.1"/>
</dbReference>
<proteinExistence type="predicted"/>
<evidence type="ECO:0000313" key="1">
    <source>
        <dbReference type="EMBL" id="SCW22349.1"/>
    </source>
</evidence>
<accession>A0A1G4NV31</accession>
<organism evidence="1">
    <name type="scientific">Izziella formosana</name>
    <dbReference type="NCBI Taxonomy" id="1653389"/>
    <lineage>
        <taxon>Eukaryota</taxon>
        <taxon>Rhodophyta</taxon>
        <taxon>Florideophyceae</taxon>
        <taxon>Nemaliophycidae</taxon>
        <taxon>Nemaliales</taxon>
        <taxon>Liagoraceae</taxon>
        <taxon>Izziella</taxon>
    </lineage>
</organism>
<reference evidence="1" key="1">
    <citation type="submission" date="2016-10" db="EMBL/GenBank/DDBJ databases">
        <title>Chloroplast genomes as a tool to resolve red algal phylogenies: a case study in the Nemaliales.</title>
        <authorList>
            <person name="Costa J.F."/>
            <person name="Lin S.M."/>
            <person name="Macaya E.C."/>
            <person name="Fernandez-Garcia C."/>
            <person name="Verbruggen H."/>
        </authorList>
    </citation>
    <scope>NUCLEOTIDE SEQUENCE</scope>
    <source>
        <strain evidence="1">J.0158</strain>
    </source>
</reference>
<dbReference type="AlphaFoldDB" id="A0A1G4NV31"/>
<dbReference type="GeneID" id="30000690"/>
<reference evidence="1" key="2">
    <citation type="submission" date="2016-10" db="EMBL/GenBank/DDBJ databases">
        <authorList>
            <person name="de Groot N.N."/>
        </authorList>
    </citation>
    <scope>NUCLEOTIDE SEQUENCE</scope>
    <source>
        <strain evidence="1">J.0158</strain>
    </source>
</reference>
<name>A0A1G4NV31_9FLOR</name>
<geneLocation type="chloroplast" evidence="1"/>